<dbReference type="InterPro" id="IPR002307">
    <property type="entry name" value="Tyr-tRNA-ligase"/>
</dbReference>
<dbReference type="SUPFAM" id="SSF52374">
    <property type="entry name" value="Nucleotidylyl transferase"/>
    <property type="match status" value="1"/>
</dbReference>
<evidence type="ECO:0000256" key="4">
    <source>
        <dbReference type="ARBA" id="ARBA00022840"/>
    </source>
</evidence>
<evidence type="ECO:0000256" key="2">
    <source>
        <dbReference type="ARBA" id="ARBA00022598"/>
    </source>
</evidence>
<dbReference type="Gene3D" id="3.40.50.620">
    <property type="entry name" value="HUPs"/>
    <property type="match status" value="1"/>
</dbReference>
<dbReference type="Proteomes" id="UP000241818">
    <property type="component" value="Unassembled WGS sequence"/>
</dbReference>
<dbReference type="InParanoid" id="A0A2T3AY50"/>
<dbReference type="GeneID" id="36569023"/>
<sequence>MAPYSLFRSASRPDIYICAGCALKISGRTARRCIGTKYLAKVADAEMRWQEQALEIKQGKRKSMLTILEERGLVHAVTGTRDEVDRMMTERRVGAYVGIDPTASSLHVGHLLPLMSLFWMYVHGYHTITLVGGATSKIGDPTDRLTSRESIHRKVRTQYMINIHYQLKKLWVNLEAYALKYGYRWEWAWKRGLVNNNAWMNKLPLMEVLQILGPGVRIGPMLAKETVKNKMQKGDGMSFAEFTYPLLQAWDWWHMYNTLGIRMQIGGSDQYGNITAGMDAVKYIAEHHPSPAVPKKTSDPPFGFTVPLLTTSSGAKFGKSAGNAIWLDSELTSTFDLYGYFLRTSDADVGRYLKLFTFIPLEEIDKLVQEHMQSPSERKAQHRLARDFVELVHGREAAINAEKQHQLVFQSRSTSPEKDEEGEKDEGDKASDLSGASALKLEQVNVNNRPKAQMKLPRSLIETKSIGKILFAAGLAESASDGHRLAAKQAVYIGGAPTKHKMPMDDGALSFARIKLWKPEETKTYLIDDNLLILRRGKHNIRVIEVVDDEEYEKSGLEYPGKNHDDHVKKIHEKEAAKTQGQEQLEKAEEEDQEFEEMDSEMDETDLEESAWSNRQHTATEWLDLEERMEKKEQYKERRRRLKEKGLGSEEFEEDPYEGVDPETRVQMLQENLKKELKEREQKLAEKNAPKPKFTGHYKIPKAHRIYKDKTSSGRS</sequence>
<dbReference type="Pfam" id="PF00579">
    <property type="entry name" value="tRNA-synt_1b"/>
    <property type="match status" value="1"/>
</dbReference>
<comment type="similarity">
    <text evidence="1 8">Belongs to the class-I aminoacyl-tRNA synthetase family.</text>
</comment>
<dbReference type="FunCoup" id="A0A2T3AY50">
    <property type="interactions" value="661"/>
</dbReference>
<dbReference type="CDD" id="cd00805">
    <property type="entry name" value="TyrRS_core"/>
    <property type="match status" value="1"/>
</dbReference>
<dbReference type="Gene3D" id="1.10.240.10">
    <property type="entry name" value="Tyrosyl-Transfer RNA Synthetase"/>
    <property type="match status" value="1"/>
</dbReference>
<keyword evidence="6 8" id="KW-0030">Aminoacyl-tRNA synthetase</keyword>
<organism evidence="11 12">
    <name type="scientific">Amorphotheca resinae ATCC 22711</name>
    <dbReference type="NCBI Taxonomy" id="857342"/>
    <lineage>
        <taxon>Eukaryota</taxon>
        <taxon>Fungi</taxon>
        <taxon>Dikarya</taxon>
        <taxon>Ascomycota</taxon>
        <taxon>Pezizomycotina</taxon>
        <taxon>Leotiomycetes</taxon>
        <taxon>Helotiales</taxon>
        <taxon>Amorphothecaceae</taxon>
        <taxon>Amorphotheca</taxon>
    </lineage>
</organism>
<feature type="compositionally biased region" description="Acidic residues" evidence="9">
    <location>
        <begin position="650"/>
        <end position="661"/>
    </location>
</feature>
<keyword evidence="12" id="KW-1185">Reference proteome</keyword>
<dbReference type="GO" id="GO:0005524">
    <property type="term" value="F:ATP binding"/>
    <property type="evidence" value="ECO:0007669"/>
    <property type="project" value="UniProtKB-KW"/>
</dbReference>
<evidence type="ECO:0000313" key="11">
    <source>
        <dbReference type="EMBL" id="PSS14999.1"/>
    </source>
</evidence>
<dbReference type="STRING" id="857342.A0A2T3AY50"/>
<dbReference type="InterPro" id="IPR032005">
    <property type="entry name" value="TyrRSs_C"/>
</dbReference>
<evidence type="ECO:0000256" key="6">
    <source>
        <dbReference type="ARBA" id="ARBA00023146"/>
    </source>
</evidence>
<dbReference type="RefSeq" id="XP_024719598.1">
    <property type="nucleotide sequence ID" value="XM_024860942.1"/>
</dbReference>
<evidence type="ECO:0000256" key="3">
    <source>
        <dbReference type="ARBA" id="ARBA00022741"/>
    </source>
</evidence>
<keyword evidence="2 8" id="KW-0436">Ligase</keyword>
<dbReference type="EMBL" id="KZ679013">
    <property type="protein sequence ID" value="PSS14999.1"/>
    <property type="molecule type" value="Genomic_DNA"/>
</dbReference>
<keyword evidence="4 8" id="KW-0067">ATP-binding</keyword>
<dbReference type="Gene3D" id="3.10.290.10">
    <property type="entry name" value="RNA-binding S4 domain"/>
    <property type="match status" value="1"/>
</dbReference>
<dbReference type="InterPro" id="IPR036986">
    <property type="entry name" value="S4_RNA-bd_sf"/>
</dbReference>
<keyword evidence="5 8" id="KW-0648">Protein biosynthesis</keyword>
<feature type="region of interest" description="Disordered" evidence="9">
    <location>
        <begin position="633"/>
        <end position="664"/>
    </location>
</feature>
<feature type="region of interest" description="Disordered" evidence="9">
    <location>
        <begin position="576"/>
        <end position="615"/>
    </location>
</feature>
<evidence type="ECO:0000259" key="10">
    <source>
        <dbReference type="Pfam" id="PF16714"/>
    </source>
</evidence>
<dbReference type="GO" id="GO:0005739">
    <property type="term" value="C:mitochondrion"/>
    <property type="evidence" value="ECO:0007669"/>
    <property type="project" value="TreeGrafter"/>
</dbReference>
<dbReference type="PRINTS" id="PR01040">
    <property type="entry name" value="TRNASYNTHTYR"/>
</dbReference>
<protein>
    <recommendedName>
        <fullName evidence="8">Tyrosine--tRNA ligase</fullName>
        <ecNumber evidence="8">6.1.1.1</ecNumber>
    </recommendedName>
    <alternativeName>
        <fullName evidence="8">Tyrosyl-tRNA synthetase</fullName>
    </alternativeName>
</protein>
<dbReference type="FunFam" id="3.40.50.620:FF:000227">
    <property type="entry name" value="Tyrosine--tRNA ligase"/>
    <property type="match status" value="1"/>
</dbReference>
<accession>A0A2T3AY50</accession>
<dbReference type="PANTHER" id="PTHR11766:SF0">
    <property type="entry name" value="TYROSINE--TRNA LIGASE, MITOCHONDRIAL"/>
    <property type="match status" value="1"/>
</dbReference>
<evidence type="ECO:0000256" key="8">
    <source>
        <dbReference type="RuleBase" id="RU361234"/>
    </source>
</evidence>
<dbReference type="Pfam" id="PF16714">
    <property type="entry name" value="TyrRSs_C"/>
    <property type="match status" value="1"/>
</dbReference>
<reference evidence="11 12" key="1">
    <citation type="journal article" date="2018" name="New Phytol.">
        <title>Comparative genomics and transcriptomics depict ericoid mycorrhizal fungi as versatile saprotrophs and plant mutualists.</title>
        <authorList>
            <person name="Martino E."/>
            <person name="Morin E."/>
            <person name="Grelet G.A."/>
            <person name="Kuo A."/>
            <person name="Kohler A."/>
            <person name="Daghino S."/>
            <person name="Barry K.W."/>
            <person name="Cichocki N."/>
            <person name="Clum A."/>
            <person name="Dockter R.B."/>
            <person name="Hainaut M."/>
            <person name="Kuo R.C."/>
            <person name="LaButti K."/>
            <person name="Lindahl B.D."/>
            <person name="Lindquist E.A."/>
            <person name="Lipzen A."/>
            <person name="Khouja H.R."/>
            <person name="Magnuson J."/>
            <person name="Murat C."/>
            <person name="Ohm R.A."/>
            <person name="Singer S.W."/>
            <person name="Spatafora J.W."/>
            <person name="Wang M."/>
            <person name="Veneault-Fourrey C."/>
            <person name="Henrissat B."/>
            <person name="Grigoriev I.V."/>
            <person name="Martin F.M."/>
            <person name="Perotto S."/>
        </authorList>
    </citation>
    <scope>NUCLEOTIDE SEQUENCE [LARGE SCALE GENOMIC DNA]</scope>
    <source>
        <strain evidence="11 12">ATCC 22711</strain>
    </source>
</reference>
<dbReference type="FunFam" id="1.10.240.10:FF:000001">
    <property type="entry name" value="Tyrosine--tRNA ligase"/>
    <property type="match status" value="1"/>
</dbReference>
<evidence type="ECO:0000256" key="9">
    <source>
        <dbReference type="SAM" id="MobiDB-lite"/>
    </source>
</evidence>
<evidence type="ECO:0000256" key="7">
    <source>
        <dbReference type="ARBA" id="ARBA00048248"/>
    </source>
</evidence>
<dbReference type="GO" id="GO:0003723">
    <property type="term" value="F:RNA binding"/>
    <property type="evidence" value="ECO:0007669"/>
    <property type="project" value="InterPro"/>
</dbReference>
<feature type="compositionally biased region" description="Basic residues" evidence="9">
    <location>
        <begin position="694"/>
        <end position="705"/>
    </location>
</feature>
<dbReference type="GO" id="GO:0006437">
    <property type="term" value="P:tyrosyl-tRNA aminoacylation"/>
    <property type="evidence" value="ECO:0007669"/>
    <property type="project" value="InterPro"/>
</dbReference>
<evidence type="ECO:0000256" key="1">
    <source>
        <dbReference type="ARBA" id="ARBA00005594"/>
    </source>
</evidence>
<proteinExistence type="inferred from homology"/>
<dbReference type="GO" id="GO:0005829">
    <property type="term" value="C:cytosol"/>
    <property type="evidence" value="ECO:0007669"/>
    <property type="project" value="TreeGrafter"/>
</dbReference>
<feature type="compositionally biased region" description="Basic and acidic residues" evidence="9">
    <location>
        <begin position="678"/>
        <end position="689"/>
    </location>
</feature>
<feature type="region of interest" description="Disordered" evidence="9">
    <location>
        <begin position="678"/>
        <end position="716"/>
    </location>
</feature>
<dbReference type="GO" id="GO:0004831">
    <property type="term" value="F:tyrosine-tRNA ligase activity"/>
    <property type="evidence" value="ECO:0007669"/>
    <property type="project" value="UniProtKB-EC"/>
</dbReference>
<dbReference type="OrthoDB" id="337870at2759"/>
<feature type="domain" description="Tyrosyl-tRNA synthetase C-terminal" evidence="10">
    <location>
        <begin position="445"/>
        <end position="563"/>
    </location>
</feature>
<dbReference type="InterPro" id="IPR002305">
    <property type="entry name" value="aa-tRNA-synth_Ic"/>
</dbReference>
<feature type="compositionally biased region" description="Acidic residues" evidence="9">
    <location>
        <begin position="588"/>
        <end position="609"/>
    </location>
</feature>
<dbReference type="InterPro" id="IPR014729">
    <property type="entry name" value="Rossmann-like_a/b/a_fold"/>
</dbReference>
<name>A0A2T3AY50_AMORE</name>
<dbReference type="InterPro" id="IPR024088">
    <property type="entry name" value="Tyr-tRNA-ligase_bac-type"/>
</dbReference>
<dbReference type="AlphaFoldDB" id="A0A2T3AY50"/>
<evidence type="ECO:0000313" key="12">
    <source>
        <dbReference type="Proteomes" id="UP000241818"/>
    </source>
</evidence>
<gene>
    <name evidence="11" type="ORF">M430DRAFT_104676</name>
</gene>
<evidence type="ECO:0000256" key="5">
    <source>
        <dbReference type="ARBA" id="ARBA00022917"/>
    </source>
</evidence>
<feature type="compositionally biased region" description="Basic and acidic residues" evidence="9">
    <location>
        <begin position="706"/>
        <end position="716"/>
    </location>
</feature>
<keyword evidence="3 8" id="KW-0547">Nucleotide-binding</keyword>
<dbReference type="PANTHER" id="PTHR11766">
    <property type="entry name" value="TYROSYL-TRNA SYNTHETASE"/>
    <property type="match status" value="1"/>
</dbReference>
<dbReference type="EC" id="6.1.1.1" evidence="8"/>
<dbReference type="NCBIfam" id="TIGR00234">
    <property type="entry name" value="tyrS"/>
    <property type="match status" value="1"/>
</dbReference>
<feature type="region of interest" description="Disordered" evidence="9">
    <location>
        <begin position="403"/>
        <end position="434"/>
    </location>
</feature>
<comment type="catalytic activity">
    <reaction evidence="7 8">
        <text>tRNA(Tyr) + L-tyrosine + ATP = L-tyrosyl-tRNA(Tyr) + AMP + diphosphate + H(+)</text>
        <dbReference type="Rhea" id="RHEA:10220"/>
        <dbReference type="Rhea" id="RHEA-COMP:9706"/>
        <dbReference type="Rhea" id="RHEA-COMP:9707"/>
        <dbReference type="ChEBI" id="CHEBI:15378"/>
        <dbReference type="ChEBI" id="CHEBI:30616"/>
        <dbReference type="ChEBI" id="CHEBI:33019"/>
        <dbReference type="ChEBI" id="CHEBI:58315"/>
        <dbReference type="ChEBI" id="CHEBI:78442"/>
        <dbReference type="ChEBI" id="CHEBI:78536"/>
        <dbReference type="ChEBI" id="CHEBI:456215"/>
        <dbReference type="EC" id="6.1.1.1"/>
    </reaction>
</comment>